<dbReference type="InterPro" id="IPR049326">
    <property type="entry name" value="Rhodopsin_dom_fungi"/>
</dbReference>
<feature type="transmembrane region" description="Helical" evidence="7">
    <location>
        <begin position="209"/>
        <end position="227"/>
    </location>
</feature>
<name>A0A8K0SIQ6_9HYPO</name>
<evidence type="ECO:0000256" key="3">
    <source>
        <dbReference type="ARBA" id="ARBA00022989"/>
    </source>
</evidence>
<evidence type="ECO:0000256" key="4">
    <source>
        <dbReference type="ARBA" id="ARBA00023136"/>
    </source>
</evidence>
<feature type="transmembrane region" description="Helical" evidence="7">
    <location>
        <begin position="121"/>
        <end position="142"/>
    </location>
</feature>
<feature type="domain" description="Rhodopsin" evidence="8">
    <location>
        <begin position="26"/>
        <end position="272"/>
    </location>
</feature>
<feature type="compositionally biased region" description="Polar residues" evidence="6">
    <location>
        <begin position="300"/>
        <end position="321"/>
    </location>
</feature>
<feature type="transmembrane region" description="Helical" evidence="7">
    <location>
        <begin position="87"/>
        <end position="109"/>
    </location>
</feature>
<dbReference type="OrthoDB" id="3936451at2759"/>
<feature type="transmembrane region" description="Helical" evidence="7">
    <location>
        <begin position="175"/>
        <end position="197"/>
    </location>
</feature>
<evidence type="ECO:0000256" key="7">
    <source>
        <dbReference type="SAM" id="Phobius"/>
    </source>
</evidence>
<evidence type="ECO:0000256" key="6">
    <source>
        <dbReference type="SAM" id="MobiDB-lite"/>
    </source>
</evidence>
<dbReference type="GO" id="GO:0016020">
    <property type="term" value="C:membrane"/>
    <property type="evidence" value="ECO:0007669"/>
    <property type="project" value="UniProtKB-SubCell"/>
</dbReference>
<dbReference type="EMBL" id="JAGPNK010000024">
    <property type="protein sequence ID" value="KAH7304306.1"/>
    <property type="molecule type" value="Genomic_DNA"/>
</dbReference>
<keyword evidence="4 7" id="KW-0472">Membrane</keyword>
<evidence type="ECO:0000313" key="9">
    <source>
        <dbReference type="EMBL" id="KAH7304306.1"/>
    </source>
</evidence>
<protein>
    <recommendedName>
        <fullName evidence="8">Rhodopsin domain-containing protein</fullName>
    </recommendedName>
</protein>
<gene>
    <name evidence="9" type="ORF">B0I35DRAFT_471999</name>
</gene>
<keyword evidence="3 7" id="KW-1133">Transmembrane helix</keyword>
<evidence type="ECO:0000256" key="1">
    <source>
        <dbReference type="ARBA" id="ARBA00004141"/>
    </source>
</evidence>
<proteinExistence type="inferred from homology"/>
<keyword evidence="10" id="KW-1185">Reference proteome</keyword>
<dbReference type="PANTHER" id="PTHR33048">
    <property type="entry name" value="PTH11-LIKE INTEGRAL MEMBRANE PROTEIN (AFU_ORTHOLOGUE AFUA_5G11245)"/>
    <property type="match status" value="1"/>
</dbReference>
<evidence type="ECO:0000256" key="2">
    <source>
        <dbReference type="ARBA" id="ARBA00022692"/>
    </source>
</evidence>
<evidence type="ECO:0000313" key="10">
    <source>
        <dbReference type="Proteomes" id="UP000813444"/>
    </source>
</evidence>
<organism evidence="9 10">
    <name type="scientific">Stachybotrys elegans</name>
    <dbReference type="NCBI Taxonomy" id="80388"/>
    <lineage>
        <taxon>Eukaryota</taxon>
        <taxon>Fungi</taxon>
        <taxon>Dikarya</taxon>
        <taxon>Ascomycota</taxon>
        <taxon>Pezizomycotina</taxon>
        <taxon>Sordariomycetes</taxon>
        <taxon>Hypocreomycetidae</taxon>
        <taxon>Hypocreales</taxon>
        <taxon>Stachybotryaceae</taxon>
        <taxon>Stachybotrys</taxon>
    </lineage>
</organism>
<sequence>MDDNRGPELAAVLIALLVLATVAVGLRMYSMAILVKRFMLEDWLTLVTLVVYIAYTTFGLLAVHYGLGAHVYDVPLHNHSKALLWRYVAQTTYIVISASTKFIVGLLLLRVCSRQKWRTWTIWTMLGISAVANTFYFFLSIFQCQPIEFYWFRYDPNPPVQGKCHNSVLATIPSYIVIVLNVAVDWGLALLPVSVVWNAKMQIKLKISVVGLLALGSIASIATIVRIPYAKQLLSSPDYLYNFTDIAIWSSVEIGLALTASSLATLKPFLRKMKFLTGGSSKERVNTYVEPYPTDDVTSDPRTQTQLRRSESVSSDATPISGSCVVSQTDPEDLYQRNRSLSFKRLFSSLFL</sequence>
<evidence type="ECO:0000256" key="5">
    <source>
        <dbReference type="ARBA" id="ARBA00038359"/>
    </source>
</evidence>
<evidence type="ECO:0000259" key="8">
    <source>
        <dbReference type="Pfam" id="PF20684"/>
    </source>
</evidence>
<keyword evidence="2 7" id="KW-0812">Transmembrane</keyword>
<dbReference type="Pfam" id="PF20684">
    <property type="entry name" value="Fung_rhodopsin"/>
    <property type="match status" value="1"/>
</dbReference>
<comment type="caution">
    <text evidence="9">The sequence shown here is derived from an EMBL/GenBank/DDBJ whole genome shotgun (WGS) entry which is preliminary data.</text>
</comment>
<dbReference type="PANTHER" id="PTHR33048:SF96">
    <property type="entry name" value="INTEGRAL MEMBRANE PROTEIN"/>
    <property type="match status" value="1"/>
</dbReference>
<dbReference type="InterPro" id="IPR052337">
    <property type="entry name" value="SAT4-like"/>
</dbReference>
<dbReference type="Proteomes" id="UP000813444">
    <property type="component" value="Unassembled WGS sequence"/>
</dbReference>
<dbReference type="AlphaFoldDB" id="A0A8K0SIQ6"/>
<comment type="similarity">
    <text evidence="5">Belongs to the SAT4 family.</text>
</comment>
<comment type="subcellular location">
    <subcellularLocation>
        <location evidence="1">Membrane</location>
        <topology evidence="1">Multi-pass membrane protein</topology>
    </subcellularLocation>
</comment>
<feature type="region of interest" description="Disordered" evidence="6">
    <location>
        <begin position="286"/>
        <end position="321"/>
    </location>
</feature>
<feature type="transmembrane region" description="Helical" evidence="7">
    <location>
        <begin position="46"/>
        <end position="67"/>
    </location>
</feature>
<reference evidence="9" key="1">
    <citation type="journal article" date="2021" name="Nat. Commun.">
        <title>Genetic determinants of endophytism in the Arabidopsis root mycobiome.</title>
        <authorList>
            <person name="Mesny F."/>
            <person name="Miyauchi S."/>
            <person name="Thiergart T."/>
            <person name="Pickel B."/>
            <person name="Atanasova L."/>
            <person name="Karlsson M."/>
            <person name="Huettel B."/>
            <person name="Barry K.W."/>
            <person name="Haridas S."/>
            <person name="Chen C."/>
            <person name="Bauer D."/>
            <person name="Andreopoulos W."/>
            <person name="Pangilinan J."/>
            <person name="LaButti K."/>
            <person name="Riley R."/>
            <person name="Lipzen A."/>
            <person name="Clum A."/>
            <person name="Drula E."/>
            <person name="Henrissat B."/>
            <person name="Kohler A."/>
            <person name="Grigoriev I.V."/>
            <person name="Martin F.M."/>
            <person name="Hacquard S."/>
        </authorList>
    </citation>
    <scope>NUCLEOTIDE SEQUENCE</scope>
    <source>
        <strain evidence="9">MPI-CAGE-CH-0235</strain>
    </source>
</reference>
<accession>A0A8K0SIQ6</accession>
<feature type="transmembrane region" description="Helical" evidence="7">
    <location>
        <begin position="12"/>
        <end position="34"/>
    </location>
</feature>
<feature type="transmembrane region" description="Helical" evidence="7">
    <location>
        <begin position="247"/>
        <end position="266"/>
    </location>
</feature>